<dbReference type="GO" id="GO:0016787">
    <property type="term" value="F:hydrolase activity"/>
    <property type="evidence" value="ECO:0007669"/>
    <property type="project" value="UniProtKB-KW"/>
</dbReference>
<feature type="domain" description="SIS" evidence="3">
    <location>
        <begin position="40"/>
        <end position="190"/>
    </location>
</feature>
<sequence length="349" mass="35986">MSNIISWDTAPSSSMAAEAAESAEAVTRLIARQGAHITGIAAELRRTPPAFALHAGRGSSDHAGVYGKYLIEQRLGIVAGAAGLSVGSVYRRPLAMQGAICIAVSQSGRSPDLLAMVDLARQCGARSLALVNDAASPLAAPADALVPLEAGPERSVAATKSFVASVAAFALLVAHWSEDEVLRLAIEALPDALSDAWQADWSPLVEALADASSLFALGRGAGYAIAREAALKLKETSGLHAEAYSAAEVLHGPAALAGKGYPILAFAQDDASLATTRDTLATLRDRGARVFVAGTGIDGTTMLPGPVVHPLLQPIVQIVGFYKAASILAPARGRDPDRPPHLAKVTETL</sequence>
<proteinExistence type="predicted"/>
<keyword evidence="2" id="KW-0677">Repeat</keyword>
<dbReference type="CDD" id="cd05009">
    <property type="entry name" value="SIS_GlmS_GlmD_2"/>
    <property type="match status" value="1"/>
</dbReference>
<evidence type="ECO:0000259" key="3">
    <source>
        <dbReference type="PROSITE" id="PS51464"/>
    </source>
</evidence>
<dbReference type="PANTHER" id="PTHR10937:SF8">
    <property type="entry name" value="AMINOTRANSFERASE-RELATED"/>
    <property type="match status" value="1"/>
</dbReference>
<keyword evidence="4" id="KW-0378">Hydrolase</keyword>
<dbReference type="InterPro" id="IPR035490">
    <property type="entry name" value="GlmS/FrlB_SIS"/>
</dbReference>
<dbReference type="Pfam" id="PF01380">
    <property type="entry name" value="SIS"/>
    <property type="match status" value="2"/>
</dbReference>
<accession>A0ABT6MXK3</accession>
<keyword evidence="1" id="KW-0032">Aminotransferase</keyword>
<dbReference type="SUPFAM" id="SSF53697">
    <property type="entry name" value="SIS domain"/>
    <property type="match status" value="1"/>
</dbReference>
<gene>
    <name evidence="4" type="ORF">QGN17_03450</name>
</gene>
<organism evidence="4 5">
    <name type="scientific">Sphingomonas oryzagri</name>
    <dbReference type="NCBI Taxonomy" id="3042314"/>
    <lineage>
        <taxon>Bacteria</taxon>
        <taxon>Pseudomonadati</taxon>
        <taxon>Pseudomonadota</taxon>
        <taxon>Alphaproteobacteria</taxon>
        <taxon>Sphingomonadales</taxon>
        <taxon>Sphingomonadaceae</taxon>
        <taxon>Sphingomonas</taxon>
    </lineage>
</organism>
<dbReference type="PROSITE" id="PS51464">
    <property type="entry name" value="SIS"/>
    <property type="match status" value="2"/>
</dbReference>
<comment type="caution">
    <text evidence="4">The sequence shown here is derived from an EMBL/GenBank/DDBJ whole genome shotgun (WGS) entry which is preliminary data.</text>
</comment>
<dbReference type="PANTHER" id="PTHR10937">
    <property type="entry name" value="GLUCOSAMINE--FRUCTOSE-6-PHOSPHATE AMINOTRANSFERASE, ISOMERIZING"/>
    <property type="match status" value="1"/>
</dbReference>
<dbReference type="InterPro" id="IPR035466">
    <property type="entry name" value="GlmS/AgaS_SIS"/>
</dbReference>
<name>A0ABT6MXK3_9SPHN</name>
<feature type="domain" description="SIS" evidence="3">
    <location>
        <begin position="204"/>
        <end position="334"/>
    </location>
</feature>
<keyword evidence="5" id="KW-1185">Reference proteome</keyword>
<dbReference type="RefSeq" id="WP_281043122.1">
    <property type="nucleotide sequence ID" value="NZ_JARYGZ010000001.1"/>
</dbReference>
<evidence type="ECO:0000313" key="5">
    <source>
        <dbReference type="Proteomes" id="UP001160625"/>
    </source>
</evidence>
<evidence type="ECO:0000256" key="2">
    <source>
        <dbReference type="ARBA" id="ARBA00022737"/>
    </source>
</evidence>
<reference evidence="4" key="1">
    <citation type="submission" date="2023-04" db="EMBL/GenBank/DDBJ databases">
        <title>Sphingomonas sp. MAHUQ-71 isolated from rice field.</title>
        <authorList>
            <person name="Huq M.A."/>
        </authorList>
    </citation>
    <scope>NUCLEOTIDE SEQUENCE</scope>
    <source>
        <strain evidence="4">MAHUQ-71</strain>
    </source>
</reference>
<dbReference type="Proteomes" id="UP001160625">
    <property type="component" value="Unassembled WGS sequence"/>
</dbReference>
<keyword evidence="1" id="KW-0808">Transferase</keyword>
<dbReference type="Gene3D" id="3.40.50.10490">
    <property type="entry name" value="Glucose-6-phosphate isomerase like protein, domain 1"/>
    <property type="match status" value="2"/>
</dbReference>
<dbReference type="CDD" id="cd05008">
    <property type="entry name" value="SIS_GlmS_GlmD_1"/>
    <property type="match status" value="1"/>
</dbReference>
<evidence type="ECO:0000313" key="4">
    <source>
        <dbReference type="EMBL" id="MDH7637779.1"/>
    </source>
</evidence>
<dbReference type="EC" id="3.5.-.-" evidence="4"/>
<dbReference type="EMBL" id="JARYGZ010000001">
    <property type="protein sequence ID" value="MDH7637779.1"/>
    <property type="molecule type" value="Genomic_DNA"/>
</dbReference>
<dbReference type="InterPro" id="IPR001347">
    <property type="entry name" value="SIS_dom"/>
</dbReference>
<dbReference type="InterPro" id="IPR046348">
    <property type="entry name" value="SIS_dom_sf"/>
</dbReference>
<protein>
    <submittedName>
        <fullName evidence="4">SIS domain-containing protein</fullName>
        <ecNumber evidence="4">3.5.-.-</ecNumber>
    </submittedName>
</protein>
<evidence type="ECO:0000256" key="1">
    <source>
        <dbReference type="ARBA" id="ARBA00022576"/>
    </source>
</evidence>